<dbReference type="STRING" id="390241.SAMN04488023_10452"/>
<dbReference type="Gene3D" id="1.20.1440.60">
    <property type="entry name" value="23S rRNA-intervening sequence"/>
    <property type="match status" value="1"/>
</dbReference>
<dbReference type="RefSeq" id="WP_090881774.1">
    <property type="nucleotide sequence ID" value="NZ_FOGG01000004.1"/>
</dbReference>
<organism evidence="1 2">
    <name type="scientific">Pedobacter rhizosphaerae</name>
    <dbReference type="NCBI Taxonomy" id="390241"/>
    <lineage>
        <taxon>Bacteria</taxon>
        <taxon>Pseudomonadati</taxon>
        <taxon>Bacteroidota</taxon>
        <taxon>Sphingobacteriia</taxon>
        <taxon>Sphingobacteriales</taxon>
        <taxon>Sphingobacteriaceae</taxon>
        <taxon>Pedobacter</taxon>
    </lineage>
</organism>
<dbReference type="OrthoDB" id="9811959at2"/>
<dbReference type="EMBL" id="FOGG01000004">
    <property type="protein sequence ID" value="SER08023.1"/>
    <property type="molecule type" value="Genomic_DNA"/>
</dbReference>
<dbReference type="CDD" id="cd16377">
    <property type="entry name" value="23S_rRNA_IVP_like"/>
    <property type="match status" value="1"/>
</dbReference>
<gene>
    <name evidence="1" type="ORF">SAMN04488023_10452</name>
</gene>
<dbReference type="Proteomes" id="UP000199572">
    <property type="component" value="Unassembled WGS sequence"/>
</dbReference>
<dbReference type="AlphaFoldDB" id="A0A1H9LAJ5"/>
<name>A0A1H9LAJ5_9SPHI</name>
<dbReference type="PANTHER" id="PTHR38471:SF2">
    <property type="entry name" value="FOUR HELIX BUNDLE PROTEIN"/>
    <property type="match status" value="1"/>
</dbReference>
<keyword evidence="2" id="KW-1185">Reference proteome</keyword>
<accession>A0A1H9LAJ5</accession>
<dbReference type="InterPro" id="IPR012657">
    <property type="entry name" value="23S_rRNA-intervening_sequence"/>
</dbReference>
<dbReference type="InterPro" id="IPR036583">
    <property type="entry name" value="23S_rRNA_IVS_sf"/>
</dbReference>
<protein>
    <submittedName>
        <fullName evidence="1">Four helix bundle protein</fullName>
    </submittedName>
</protein>
<proteinExistence type="predicted"/>
<sequence length="118" mass="13421">MHNFKELKVWQKSIDLAISVYKAIDFLPSDENYGLVSQIKRCAVSISSNIDEGSGRGSAAQFKYFLSISQGSAFELETQLIIARRLELLDDTFATDLIDRTIEIQKMVYALERKLINK</sequence>
<dbReference type="NCBIfam" id="TIGR02436">
    <property type="entry name" value="four helix bundle protein"/>
    <property type="match status" value="1"/>
</dbReference>
<dbReference type="PANTHER" id="PTHR38471">
    <property type="entry name" value="FOUR HELIX BUNDLE PROTEIN"/>
    <property type="match status" value="1"/>
</dbReference>
<reference evidence="1 2" key="1">
    <citation type="submission" date="2016-10" db="EMBL/GenBank/DDBJ databases">
        <authorList>
            <person name="de Groot N.N."/>
        </authorList>
    </citation>
    <scope>NUCLEOTIDE SEQUENCE [LARGE SCALE GENOMIC DNA]</scope>
    <source>
        <strain evidence="1 2">DSM 18610</strain>
    </source>
</reference>
<evidence type="ECO:0000313" key="1">
    <source>
        <dbReference type="EMBL" id="SER08023.1"/>
    </source>
</evidence>
<dbReference type="SUPFAM" id="SSF158446">
    <property type="entry name" value="IVS-encoded protein-like"/>
    <property type="match status" value="1"/>
</dbReference>
<dbReference type="Pfam" id="PF05635">
    <property type="entry name" value="23S_rRNA_IVP"/>
    <property type="match status" value="1"/>
</dbReference>
<evidence type="ECO:0000313" key="2">
    <source>
        <dbReference type="Proteomes" id="UP000199572"/>
    </source>
</evidence>